<dbReference type="RefSeq" id="WP_344486734.1">
    <property type="nucleotide sequence ID" value="NZ_BAAASB010000045.1"/>
</dbReference>
<keyword evidence="4" id="KW-1185">Reference proteome</keyword>
<dbReference type="EMBL" id="JBHSKP010000056">
    <property type="protein sequence ID" value="MFC5156994.1"/>
    <property type="molecule type" value="Genomic_DNA"/>
</dbReference>
<comment type="caution">
    <text evidence="3">The sequence shown here is derived from an EMBL/GenBank/DDBJ whole genome shotgun (WGS) entry which is preliminary data.</text>
</comment>
<evidence type="ECO:0000256" key="2">
    <source>
        <dbReference type="SAM" id="Phobius"/>
    </source>
</evidence>
<reference evidence="4" key="1">
    <citation type="journal article" date="2019" name="Int. J. Syst. Evol. Microbiol.">
        <title>The Global Catalogue of Microorganisms (GCM) 10K type strain sequencing project: providing services to taxonomists for standard genome sequencing and annotation.</title>
        <authorList>
            <consortium name="The Broad Institute Genomics Platform"/>
            <consortium name="The Broad Institute Genome Sequencing Center for Infectious Disease"/>
            <person name="Wu L."/>
            <person name="Ma J."/>
        </authorList>
    </citation>
    <scope>NUCLEOTIDE SEQUENCE [LARGE SCALE GENOMIC DNA]</scope>
    <source>
        <strain evidence="4">PCU 266</strain>
    </source>
</reference>
<evidence type="ECO:0000256" key="1">
    <source>
        <dbReference type="SAM" id="MobiDB-lite"/>
    </source>
</evidence>
<gene>
    <name evidence="3" type="ORF">ACFPRH_35310</name>
</gene>
<keyword evidence="2" id="KW-0812">Transmembrane</keyword>
<evidence type="ECO:0000313" key="3">
    <source>
        <dbReference type="EMBL" id="MFC5156994.1"/>
    </source>
</evidence>
<feature type="region of interest" description="Disordered" evidence="1">
    <location>
        <begin position="116"/>
        <end position="142"/>
    </location>
</feature>
<name>A0ABW0ATA6_9ACTN</name>
<evidence type="ECO:0000313" key="4">
    <source>
        <dbReference type="Proteomes" id="UP001596160"/>
    </source>
</evidence>
<dbReference type="Proteomes" id="UP001596160">
    <property type="component" value="Unassembled WGS sequence"/>
</dbReference>
<organism evidence="3 4">
    <name type="scientific">Streptomyces amakusaensis</name>
    <dbReference type="NCBI Taxonomy" id="67271"/>
    <lineage>
        <taxon>Bacteria</taxon>
        <taxon>Bacillati</taxon>
        <taxon>Actinomycetota</taxon>
        <taxon>Actinomycetes</taxon>
        <taxon>Kitasatosporales</taxon>
        <taxon>Streptomycetaceae</taxon>
        <taxon>Streptomyces</taxon>
    </lineage>
</organism>
<evidence type="ECO:0008006" key="5">
    <source>
        <dbReference type="Google" id="ProtNLM"/>
    </source>
</evidence>
<proteinExistence type="predicted"/>
<sequence>MDDRVGPEEGRNTDRKKQLRMAVAVGVGSGLSVALVVAGLAFAFNAADSSDGKGTSAAGSPSPSDKEADEKYVANLAFSKCLRAQGVEKFPLPESNGSIRLEASSGIDVNTKEFKKAEETCRKQAPPVGQKQSRPPDAPKIDASKYVACMRENGQPDFPEPDEGGMFMGIDLDTPEYKAAQKACVKLMPVLGGPPAANS</sequence>
<keyword evidence="2" id="KW-0472">Membrane</keyword>
<feature type="region of interest" description="Disordered" evidence="1">
    <location>
        <begin position="49"/>
        <end position="68"/>
    </location>
</feature>
<feature type="transmembrane region" description="Helical" evidence="2">
    <location>
        <begin position="21"/>
        <end position="44"/>
    </location>
</feature>
<protein>
    <recommendedName>
        <fullName evidence="5">Secreted protein</fullName>
    </recommendedName>
</protein>
<accession>A0ABW0ATA6</accession>
<keyword evidence="2" id="KW-1133">Transmembrane helix</keyword>